<organism evidence="9 10">
    <name type="scientific">Phaeoacremonium minimum (strain UCR-PA7)</name>
    <name type="common">Esca disease fungus</name>
    <name type="synonym">Togninia minima</name>
    <dbReference type="NCBI Taxonomy" id="1286976"/>
    <lineage>
        <taxon>Eukaryota</taxon>
        <taxon>Fungi</taxon>
        <taxon>Dikarya</taxon>
        <taxon>Ascomycota</taxon>
        <taxon>Pezizomycotina</taxon>
        <taxon>Sordariomycetes</taxon>
        <taxon>Sordariomycetidae</taxon>
        <taxon>Togniniales</taxon>
        <taxon>Togniniaceae</taxon>
        <taxon>Phaeoacremonium</taxon>
    </lineage>
</organism>
<dbReference type="Gene3D" id="3.90.79.10">
    <property type="entry name" value="Nucleoside Triphosphate Pyrophosphohydrolase"/>
    <property type="match status" value="1"/>
</dbReference>
<keyword evidence="4" id="KW-0378">Hydrolase</keyword>
<feature type="region of interest" description="Disordered" evidence="7">
    <location>
        <begin position="1"/>
        <end position="58"/>
    </location>
</feature>
<evidence type="ECO:0000256" key="6">
    <source>
        <dbReference type="ARBA" id="ARBA00023211"/>
    </source>
</evidence>
<gene>
    <name evidence="9" type="ORF">UCRPA7_6566</name>
</gene>
<comment type="cofactor">
    <cofactor evidence="2">
        <name>Mg(2+)</name>
        <dbReference type="ChEBI" id="CHEBI:18420"/>
    </cofactor>
</comment>
<dbReference type="GO" id="GO:0046872">
    <property type="term" value="F:metal ion binding"/>
    <property type="evidence" value="ECO:0007669"/>
    <property type="project" value="UniProtKB-KW"/>
</dbReference>
<dbReference type="EMBL" id="KB933247">
    <property type="protein sequence ID" value="EON97930.1"/>
    <property type="molecule type" value="Genomic_DNA"/>
</dbReference>
<dbReference type="PANTHER" id="PTHR12992">
    <property type="entry name" value="NUDIX HYDROLASE"/>
    <property type="match status" value="1"/>
</dbReference>
<evidence type="ECO:0000256" key="1">
    <source>
        <dbReference type="ARBA" id="ARBA00001936"/>
    </source>
</evidence>
<evidence type="ECO:0000256" key="7">
    <source>
        <dbReference type="SAM" id="MobiDB-lite"/>
    </source>
</evidence>
<evidence type="ECO:0000256" key="4">
    <source>
        <dbReference type="ARBA" id="ARBA00022801"/>
    </source>
</evidence>
<dbReference type="FunFam" id="3.90.79.10:FF:000053">
    <property type="entry name" value="Coenzyme A diphosphatase"/>
    <property type="match status" value="1"/>
</dbReference>
<dbReference type="Proteomes" id="UP000014074">
    <property type="component" value="Unassembled WGS sequence"/>
</dbReference>
<dbReference type="Pfam" id="PF00293">
    <property type="entry name" value="NUDIX"/>
    <property type="match status" value="1"/>
</dbReference>
<keyword evidence="10" id="KW-1185">Reference proteome</keyword>
<sequence>MTASTEETSPAEGHDEKPPSPAEIETISQAVKEASTAAEQDEQDQAQVEEQEKEERDDQGAYYWDASTMAPLNTSSAPNSLFAHTDIPKSKMNRILMRSKAAIARLRAYKPPEFPVWDKLHVSRRAAVLILLYADRRGDLRVVVTMRAASLRSFSGHAAFPGGKADTAEETPYQIARREAWEEIGLPMDDSKIPKPFRIEHLCYLPCSLARTELVVRPCVALLHSDDSPTSKTPAPTVEETLIPRLDAKEVAAVFSAPFHNFLKATDELLPGQDPKELPPGEWYEGSWTKWHNEPWRLHYFHVPVNNQKVTKPKVREGGLAAIAEQLEEEEQEVGRYMVWGMTGRMLVDAARVAYDEEPEMEHNSHYGDESMIIGLDKKGKLGAKKRTAPPEVKQGDSKRTKDASKM</sequence>
<dbReference type="InterPro" id="IPR000086">
    <property type="entry name" value="NUDIX_hydrolase_dom"/>
</dbReference>
<evidence type="ECO:0000256" key="3">
    <source>
        <dbReference type="ARBA" id="ARBA00022723"/>
    </source>
</evidence>
<dbReference type="eggNOG" id="KOG3069">
    <property type="taxonomic scope" value="Eukaryota"/>
</dbReference>
<dbReference type="PANTHER" id="PTHR12992:SF24">
    <property type="entry name" value="PEROXISOMAL COENZYME A DIPHOSPHATASE NUDT7"/>
    <property type="match status" value="1"/>
</dbReference>
<feature type="compositionally biased region" description="Basic and acidic residues" evidence="7">
    <location>
        <begin position="394"/>
        <end position="407"/>
    </location>
</feature>
<dbReference type="GO" id="GO:0010945">
    <property type="term" value="F:coenzyme A diphosphatase activity"/>
    <property type="evidence" value="ECO:0007669"/>
    <property type="project" value="InterPro"/>
</dbReference>
<feature type="domain" description="Nudix hydrolase" evidence="8">
    <location>
        <begin position="123"/>
        <end position="283"/>
    </location>
</feature>
<evidence type="ECO:0000259" key="8">
    <source>
        <dbReference type="PROSITE" id="PS51462"/>
    </source>
</evidence>
<dbReference type="CDD" id="cd03426">
    <property type="entry name" value="NUDIX_CoAse_Nudt7"/>
    <property type="match status" value="1"/>
</dbReference>
<dbReference type="RefSeq" id="XP_007917294.1">
    <property type="nucleotide sequence ID" value="XM_007919103.1"/>
</dbReference>
<protein>
    <submittedName>
        <fullName evidence="9">Putative nudix domain-containing protein</fullName>
    </submittedName>
</protein>
<keyword evidence="5" id="KW-0460">Magnesium</keyword>
<evidence type="ECO:0000256" key="2">
    <source>
        <dbReference type="ARBA" id="ARBA00001946"/>
    </source>
</evidence>
<feature type="region of interest" description="Disordered" evidence="7">
    <location>
        <begin position="378"/>
        <end position="407"/>
    </location>
</feature>
<evidence type="ECO:0000313" key="10">
    <source>
        <dbReference type="Proteomes" id="UP000014074"/>
    </source>
</evidence>
<dbReference type="InterPro" id="IPR015797">
    <property type="entry name" value="NUDIX_hydrolase-like_dom_sf"/>
</dbReference>
<reference evidence="10" key="1">
    <citation type="journal article" date="2013" name="Genome Announc.">
        <title>Draft genome sequence of the ascomycete Phaeoacremonium aleophilum strain UCR-PA7, a causal agent of the esca disease complex in grapevines.</title>
        <authorList>
            <person name="Blanco-Ulate B."/>
            <person name="Rolshausen P."/>
            <person name="Cantu D."/>
        </authorList>
    </citation>
    <scope>NUCLEOTIDE SEQUENCE [LARGE SCALE GENOMIC DNA]</scope>
    <source>
        <strain evidence="10">UCR-PA7</strain>
    </source>
</reference>
<dbReference type="SUPFAM" id="SSF55811">
    <property type="entry name" value="Nudix"/>
    <property type="match status" value="1"/>
</dbReference>
<keyword evidence="6" id="KW-0464">Manganese</keyword>
<dbReference type="InterPro" id="IPR045121">
    <property type="entry name" value="CoAse"/>
</dbReference>
<evidence type="ECO:0000256" key="5">
    <source>
        <dbReference type="ARBA" id="ARBA00022842"/>
    </source>
</evidence>
<feature type="compositionally biased region" description="Acidic residues" evidence="7">
    <location>
        <begin position="39"/>
        <end position="52"/>
    </location>
</feature>
<accession>R8BF52</accession>
<proteinExistence type="predicted"/>
<name>R8BF52_PHAM7</name>
<dbReference type="KEGG" id="tmn:UCRPA7_6566"/>
<dbReference type="GO" id="GO:0015938">
    <property type="term" value="P:coenzyme A catabolic process"/>
    <property type="evidence" value="ECO:0007669"/>
    <property type="project" value="TreeGrafter"/>
</dbReference>
<dbReference type="GeneID" id="19327235"/>
<dbReference type="PROSITE" id="PS51462">
    <property type="entry name" value="NUDIX"/>
    <property type="match status" value="1"/>
</dbReference>
<dbReference type="HOGENOM" id="CLU_040940_1_1_1"/>
<dbReference type="AlphaFoldDB" id="R8BF52"/>
<dbReference type="OrthoDB" id="206213at2759"/>
<comment type="cofactor">
    <cofactor evidence="1">
        <name>Mn(2+)</name>
        <dbReference type="ChEBI" id="CHEBI:29035"/>
    </cofactor>
</comment>
<evidence type="ECO:0000313" key="9">
    <source>
        <dbReference type="EMBL" id="EON97930.1"/>
    </source>
</evidence>
<keyword evidence="3" id="KW-0479">Metal-binding</keyword>